<feature type="domain" description="AAA+ ATPase" evidence="9">
    <location>
        <begin position="268"/>
        <end position="406"/>
    </location>
</feature>
<evidence type="ECO:0000256" key="3">
    <source>
        <dbReference type="ARBA" id="ARBA00022737"/>
    </source>
</evidence>
<dbReference type="InterPro" id="IPR044974">
    <property type="entry name" value="Disease_R_plants"/>
</dbReference>
<dbReference type="Gene3D" id="1.10.8.430">
    <property type="entry name" value="Helical domain of apoptotic protease-activating factors"/>
    <property type="match status" value="1"/>
</dbReference>
<evidence type="ECO:0000259" key="9">
    <source>
        <dbReference type="SMART" id="SM00382"/>
    </source>
</evidence>
<keyword evidence="4" id="KW-0378">Hydrolase</keyword>
<keyword evidence="5" id="KW-0611">Plant defense</keyword>
<evidence type="ECO:0000313" key="10">
    <source>
        <dbReference type="EMBL" id="WKA11078.1"/>
    </source>
</evidence>
<dbReference type="InterPro" id="IPR035897">
    <property type="entry name" value="Toll_tir_struct_dom_sf"/>
</dbReference>
<dbReference type="PRINTS" id="PR00364">
    <property type="entry name" value="DISEASERSIST"/>
</dbReference>
<dbReference type="InterPro" id="IPR000157">
    <property type="entry name" value="TIR_dom"/>
</dbReference>
<dbReference type="SMART" id="SM00382">
    <property type="entry name" value="AAA"/>
    <property type="match status" value="1"/>
</dbReference>
<evidence type="ECO:0000256" key="5">
    <source>
        <dbReference type="ARBA" id="ARBA00022821"/>
    </source>
</evidence>
<sequence>MAIAESLADYKRGDSSKIESLEDSHAMGGGDEVPKDHNAPKKGSGKTFNVREGRDKAERKEFTPKIKCFLCDGPHWARDCPKRKALSAMIEEREQEDEAHMGSMQLLGALQFNPKPSTPETSSLAGVQVKEEKWERAEVACTHMEEVTKGKVNSMGKRKQHSKHWKRTDPSDIRKQSGIFGDALAHHERDADEKKKEMIQKWRTALTEAASLSGWHVDDQFETEVVNEIINTIVGSLKRQPLNVSENIVGISVHLEKLKLMMNTELNKVSVIGICGPGGIGKTTIAEAIYNKISYQYDSSSFLRNIREKSQGDTLQLQNELLHDILKEKGFKISNIDEGVTMIKRCLNSKRVLVILDDVDDLKQLKHLAEKKDWFNAKSTIIITSRDKQVLARYGVDTPYEVQKFDKKEAIELFSLWAFQENLPKEAYENLSYNMIEYADGLPLALKLLGASLFGKKISEWESALYKLKRIPHMEINKVLRISFDGLDDMDKEIFLDVACFFKGKSKDFVSRILGPHAEYGIATLNDKCLITISKNMMDMHDLIQQMGKEIIRQECPDDLGRRSRIWDSDAYDVLTRNMGTRSIKGLFLDICKFPTQFTKESFKQMDRLRLLKIHKDDEYGCISRFSRHLDGKLFSEDHLPRDFEFPSYELTYFHWDGYSLESLPTNFHAKDLVELILRGSNIKQLWRGNKLHNKLNVINLSHSVHLTEIPDFSSVPNLEILTLKGCVKLECLPRGIYKWKHLQTLSCGDCSKLKRFPEIKGNMRKLRELDLSGTAIEELPSSSSFGHLKALKILSFRGCSKLNKIPTDVCCLSSLEVLDLSYCNIMEGGIPSDICRLSSLIELNLKSNDFRSIPATINRLSRLQVLNLSHCQNLEHIPELPSSLRLLDAHGPNQSLSTASFLPFHSLVNCFNSEIQDLNQCSQNCNDSAYHGNGICIVLPGHSGVPEWMMERRTIELPQNWHQDNEFLGFAICCVYVPLDDESEDISENESDHKSQDESAAELFSEDVYLPSCCLKCALRFYGDNDRSTDFHKFESHCLCYGQGNDSVSRQTWVILYSKEALKEWYLADDGHHLSPTFGGSYNTFKKAFKEGKCAVHLIYSKDLPLRTQTRDAEVRRCNLCQQNGICRQRGCFEDSDMKELPIIENPLELDGLCLRGCKYLKSLPSSICEFKSLTTLCCEGCSQLESFPEILEDMEILKKLDLGGSAIKEIPSSIQRLRGLQDLNLAYCKNLVNLPESICNLTSLKTLTIKSCPELKKLPENLGRLQSLEILYVKDFDSMNCQFPSLSGLCSLRILRLINCGLREIPSGICHLTSLQCLVLMGNQFSSIPDGISQLHKLIVLNLSHCKLLQHIPEPPSNLRTLVAHQCTSLKISSSLLWSPFFKSGIQKFVPRGKVLDTFIPESNGIPEWISHQKKGSKITLTLPQNWYENDDFLGFALCSLHVPLDIEWRDIDESRNFICKLNFNNNPSLVVRDIQSRRHCQSCRDGDESNQLWLIKIAKSMIPNIYHSNKYRTLNASFKNDFDTKSVKVERCGFQLLYAQDYGHNHLTIVQGSSSSHGDLGGHRSAVQDTNDCDNQEATEHNHPPNDTVR</sequence>
<dbReference type="SUPFAM" id="SSF52540">
    <property type="entry name" value="P-loop containing nucleoside triphosphate hydrolases"/>
    <property type="match status" value="1"/>
</dbReference>
<evidence type="ECO:0000313" key="11">
    <source>
        <dbReference type="Proteomes" id="UP001227230"/>
    </source>
</evidence>
<dbReference type="InterPro" id="IPR042197">
    <property type="entry name" value="Apaf_helical"/>
</dbReference>
<evidence type="ECO:0000256" key="6">
    <source>
        <dbReference type="ARBA" id="ARBA00023027"/>
    </source>
</evidence>
<dbReference type="InterPro" id="IPR058192">
    <property type="entry name" value="WHD_ROQ1-like"/>
</dbReference>
<feature type="region of interest" description="Disordered" evidence="8">
    <location>
        <begin position="1556"/>
        <end position="1593"/>
    </location>
</feature>
<dbReference type="SMART" id="SM00369">
    <property type="entry name" value="LRR_TYP"/>
    <property type="match status" value="5"/>
</dbReference>
<dbReference type="EC" id="3.2.2.6" evidence="1"/>
<evidence type="ECO:0000256" key="2">
    <source>
        <dbReference type="ARBA" id="ARBA00022614"/>
    </source>
</evidence>
<dbReference type="InterPro" id="IPR003593">
    <property type="entry name" value="AAA+_ATPase"/>
</dbReference>
<proteinExistence type="predicted"/>
<dbReference type="PANTHER" id="PTHR11017">
    <property type="entry name" value="LEUCINE-RICH REPEAT-CONTAINING PROTEIN"/>
    <property type="match status" value="1"/>
</dbReference>
<dbReference type="Pfam" id="PF01582">
    <property type="entry name" value="TIR"/>
    <property type="match status" value="1"/>
</dbReference>
<dbReference type="SUPFAM" id="SSF52058">
    <property type="entry name" value="L domain-like"/>
    <property type="match status" value="2"/>
</dbReference>
<keyword evidence="11" id="KW-1185">Reference proteome</keyword>
<dbReference type="InterPro" id="IPR045344">
    <property type="entry name" value="C-JID"/>
</dbReference>
<evidence type="ECO:0000256" key="4">
    <source>
        <dbReference type="ARBA" id="ARBA00022801"/>
    </source>
</evidence>
<keyword evidence="3" id="KW-0677">Repeat</keyword>
<accession>A0ABY9DTN1</accession>
<dbReference type="InterPro" id="IPR032675">
    <property type="entry name" value="LRR_dom_sf"/>
</dbReference>
<dbReference type="Pfam" id="PF23282">
    <property type="entry name" value="WHD_ROQ1"/>
    <property type="match status" value="1"/>
</dbReference>
<dbReference type="InterPro" id="IPR058546">
    <property type="entry name" value="RPS4B/Roq1-like_LRR"/>
</dbReference>
<dbReference type="InterPro" id="IPR001611">
    <property type="entry name" value="Leu-rich_rpt"/>
</dbReference>
<evidence type="ECO:0000256" key="7">
    <source>
        <dbReference type="ARBA" id="ARBA00047304"/>
    </source>
</evidence>
<organism evidence="10 11">
    <name type="scientific">Vitis vinifera</name>
    <name type="common">Grape</name>
    <dbReference type="NCBI Taxonomy" id="29760"/>
    <lineage>
        <taxon>Eukaryota</taxon>
        <taxon>Viridiplantae</taxon>
        <taxon>Streptophyta</taxon>
        <taxon>Embryophyta</taxon>
        <taxon>Tracheophyta</taxon>
        <taxon>Spermatophyta</taxon>
        <taxon>Magnoliopsida</taxon>
        <taxon>eudicotyledons</taxon>
        <taxon>Gunneridae</taxon>
        <taxon>Pentapetalae</taxon>
        <taxon>rosids</taxon>
        <taxon>Vitales</taxon>
        <taxon>Vitaceae</taxon>
        <taxon>Viteae</taxon>
        <taxon>Vitis</taxon>
    </lineage>
</organism>
<dbReference type="Gene3D" id="3.40.50.10140">
    <property type="entry name" value="Toll/interleukin-1 receptor homology (TIR) domain"/>
    <property type="match status" value="1"/>
</dbReference>
<dbReference type="Pfam" id="PF20160">
    <property type="entry name" value="C-JID"/>
    <property type="match status" value="2"/>
</dbReference>
<dbReference type="Proteomes" id="UP001227230">
    <property type="component" value="Chromosome 18"/>
</dbReference>
<reference evidence="10 11" key="1">
    <citation type="journal article" date="2023" name="Hortic Res">
        <title>The complete reference genome for grapevine (Vitis vinifera L.) genetics and breeding.</title>
        <authorList>
            <person name="Shi X."/>
            <person name="Cao S."/>
            <person name="Wang X."/>
            <person name="Huang S."/>
            <person name="Wang Y."/>
            <person name="Liu Z."/>
            <person name="Liu W."/>
            <person name="Leng X."/>
            <person name="Peng Y."/>
            <person name="Wang N."/>
            <person name="Wang Y."/>
            <person name="Ma Z."/>
            <person name="Xu X."/>
            <person name="Zhang F."/>
            <person name="Xue H."/>
            <person name="Zhong H."/>
            <person name="Wang Y."/>
            <person name="Zhang K."/>
            <person name="Velt A."/>
            <person name="Avia K."/>
            <person name="Holtgrawe D."/>
            <person name="Grimplet J."/>
            <person name="Matus J.T."/>
            <person name="Ware D."/>
            <person name="Wu X."/>
            <person name="Wang H."/>
            <person name="Liu C."/>
            <person name="Fang Y."/>
            <person name="Rustenholz C."/>
            <person name="Cheng Z."/>
            <person name="Xiao H."/>
            <person name="Zhou Y."/>
        </authorList>
    </citation>
    <scope>NUCLEOTIDE SEQUENCE [LARGE SCALE GENOMIC DNA]</scope>
    <source>
        <strain evidence="11">cv. Pinot noir / PN40024</strain>
        <tissue evidence="10">Leaf</tissue>
    </source>
</reference>
<keyword evidence="2" id="KW-0433">Leucine-rich repeat</keyword>
<dbReference type="EMBL" id="CP126665">
    <property type="protein sequence ID" value="WKA11078.1"/>
    <property type="molecule type" value="Genomic_DNA"/>
</dbReference>
<dbReference type="Pfam" id="PF07725">
    <property type="entry name" value="LRR_3"/>
    <property type="match status" value="1"/>
</dbReference>
<dbReference type="InterPro" id="IPR011713">
    <property type="entry name" value="Leu-rich_rpt_3"/>
</dbReference>
<dbReference type="Gene3D" id="3.80.10.10">
    <property type="entry name" value="Ribonuclease Inhibitor"/>
    <property type="match status" value="4"/>
</dbReference>
<dbReference type="Pfam" id="PF00560">
    <property type="entry name" value="LRR_1"/>
    <property type="match status" value="2"/>
</dbReference>
<feature type="region of interest" description="Disordered" evidence="8">
    <location>
        <begin position="1"/>
        <end position="58"/>
    </location>
</feature>
<feature type="compositionally biased region" description="Basic and acidic residues" evidence="8">
    <location>
        <begin position="1581"/>
        <end position="1593"/>
    </location>
</feature>
<feature type="compositionally biased region" description="Basic and acidic residues" evidence="8">
    <location>
        <begin position="49"/>
        <end position="58"/>
    </location>
</feature>
<dbReference type="PANTHER" id="PTHR11017:SF570">
    <property type="entry name" value="DISEASE RESISTANCE PROTEIN (TIR-NBS CLASS)-RELATED"/>
    <property type="match status" value="1"/>
</dbReference>
<feature type="compositionally biased region" description="Basic and acidic residues" evidence="8">
    <location>
        <begin position="8"/>
        <end position="25"/>
    </location>
</feature>
<dbReference type="Pfam" id="PF00931">
    <property type="entry name" value="NB-ARC"/>
    <property type="match status" value="1"/>
</dbReference>
<evidence type="ECO:0000256" key="1">
    <source>
        <dbReference type="ARBA" id="ARBA00011982"/>
    </source>
</evidence>
<feature type="compositionally biased region" description="Basic residues" evidence="8">
    <location>
        <begin position="156"/>
        <end position="166"/>
    </location>
</feature>
<name>A0ABY9DTN1_VITVI</name>
<dbReference type="Pfam" id="PF23286">
    <property type="entry name" value="LRR_13"/>
    <property type="match status" value="1"/>
</dbReference>
<dbReference type="InterPro" id="IPR027417">
    <property type="entry name" value="P-loop_NTPase"/>
</dbReference>
<protein>
    <recommendedName>
        <fullName evidence="1">ADP-ribosyl cyclase/cyclic ADP-ribose hydrolase</fullName>
        <ecNumber evidence="1">3.2.2.6</ecNumber>
    </recommendedName>
</protein>
<dbReference type="Gene3D" id="3.40.50.300">
    <property type="entry name" value="P-loop containing nucleotide triphosphate hydrolases"/>
    <property type="match status" value="1"/>
</dbReference>
<evidence type="ECO:0000256" key="8">
    <source>
        <dbReference type="SAM" id="MobiDB-lite"/>
    </source>
</evidence>
<dbReference type="InterPro" id="IPR002182">
    <property type="entry name" value="NB-ARC"/>
</dbReference>
<gene>
    <name evidence="10" type="ORF">VitviT2T_028611</name>
</gene>
<feature type="region of interest" description="Disordered" evidence="8">
    <location>
        <begin position="152"/>
        <end position="172"/>
    </location>
</feature>
<comment type="catalytic activity">
    <reaction evidence="7">
        <text>NAD(+) + H2O = ADP-D-ribose + nicotinamide + H(+)</text>
        <dbReference type="Rhea" id="RHEA:16301"/>
        <dbReference type="ChEBI" id="CHEBI:15377"/>
        <dbReference type="ChEBI" id="CHEBI:15378"/>
        <dbReference type="ChEBI" id="CHEBI:17154"/>
        <dbReference type="ChEBI" id="CHEBI:57540"/>
        <dbReference type="ChEBI" id="CHEBI:57967"/>
        <dbReference type="EC" id="3.2.2.6"/>
    </reaction>
    <physiologicalReaction direction="left-to-right" evidence="7">
        <dbReference type="Rhea" id="RHEA:16302"/>
    </physiologicalReaction>
</comment>
<dbReference type="InterPro" id="IPR003591">
    <property type="entry name" value="Leu-rich_rpt_typical-subtyp"/>
</dbReference>
<keyword evidence="6" id="KW-0520">NAD</keyword>